<evidence type="ECO:0000313" key="2">
    <source>
        <dbReference type="EMBL" id="KKL03563.1"/>
    </source>
</evidence>
<dbReference type="AlphaFoldDB" id="A0A0F9CUG5"/>
<feature type="region of interest" description="Disordered" evidence="1">
    <location>
        <begin position="22"/>
        <end position="41"/>
    </location>
</feature>
<comment type="caution">
    <text evidence="2">The sequence shown here is derived from an EMBL/GenBank/DDBJ whole genome shotgun (WGS) entry which is preliminary data.</text>
</comment>
<name>A0A0F9CUG5_9ZZZZ</name>
<evidence type="ECO:0000256" key="1">
    <source>
        <dbReference type="SAM" id="MobiDB-lite"/>
    </source>
</evidence>
<gene>
    <name evidence="2" type="ORF">LCGC14_2624860</name>
</gene>
<protein>
    <submittedName>
        <fullName evidence="2">Uncharacterized protein</fullName>
    </submittedName>
</protein>
<feature type="non-terminal residue" evidence="2">
    <location>
        <position position="1"/>
    </location>
</feature>
<accession>A0A0F9CUG5</accession>
<sequence>TIAEYLYLTANHAWVRRYRPDLPEANPGSPIDFDTLPPPSF</sequence>
<dbReference type="EMBL" id="LAZR01044878">
    <property type="protein sequence ID" value="KKL03563.1"/>
    <property type="molecule type" value="Genomic_DNA"/>
</dbReference>
<proteinExistence type="predicted"/>
<reference evidence="2" key="1">
    <citation type="journal article" date="2015" name="Nature">
        <title>Complex archaea that bridge the gap between prokaryotes and eukaryotes.</title>
        <authorList>
            <person name="Spang A."/>
            <person name="Saw J.H."/>
            <person name="Jorgensen S.L."/>
            <person name="Zaremba-Niedzwiedzka K."/>
            <person name="Martijn J."/>
            <person name="Lind A.E."/>
            <person name="van Eijk R."/>
            <person name="Schleper C."/>
            <person name="Guy L."/>
            <person name="Ettema T.J."/>
        </authorList>
    </citation>
    <scope>NUCLEOTIDE SEQUENCE</scope>
</reference>
<organism evidence="2">
    <name type="scientific">marine sediment metagenome</name>
    <dbReference type="NCBI Taxonomy" id="412755"/>
    <lineage>
        <taxon>unclassified sequences</taxon>
        <taxon>metagenomes</taxon>
        <taxon>ecological metagenomes</taxon>
    </lineage>
</organism>